<evidence type="ECO:0000313" key="6">
    <source>
        <dbReference type="EMBL" id="RKP35191.1"/>
    </source>
</evidence>
<evidence type="ECO:0000256" key="5">
    <source>
        <dbReference type="PROSITE-ProRule" id="PRU01016"/>
    </source>
</evidence>
<evidence type="ECO:0000313" key="7">
    <source>
        <dbReference type="Proteomes" id="UP000268162"/>
    </source>
</evidence>
<dbReference type="InterPro" id="IPR001525">
    <property type="entry name" value="C5_MeTfrase"/>
</dbReference>
<keyword evidence="3 5" id="KW-0808">Transferase</keyword>
<dbReference type="Gene3D" id="3.40.50.150">
    <property type="entry name" value="Vaccinia Virus protein VP39"/>
    <property type="match status" value="1"/>
</dbReference>
<evidence type="ECO:0000256" key="4">
    <source>
        <dbReference type="ARBA" id="ARBA00022691"/>
    </source>
</evidence>
<name>A0A4P9ZR26_9FUNG</name>
<dbReference type="PANTHER" id="PTHR10629">
    <property type="entry name" value="CYTOSINE-SPECIFIC METHYLTRANSFERASE"/>
    <property type="match status" value="1"/>
</dbReference>
<dbReference type="InterPro" id="IPR050390">
    <property type="entry name" value="C5-Methyltransferase"/>
</dbReference>
<feature type="non-terminal residue" evidence="6">
    <location>
        <position position="160"/>
    </location>
</feature>
<dbReference type="SUPFAM" id="SSF53335">
    <property type="entry name" value="S-adenosyl-L-methionine-dependent methyltransferases"/>
    <property type="match status" value="1"/>
</dbReference>
<comment type="similarity">
    <text evidence="5">Belongs to the class I-like SAM-binding methyltransferase superfamily. C5-methyltransferase family.</text>
</comment>
<dbReference type="Pfam" id="PF00145">
    <property type="entry name" value="DNA_methylase"/>
    <property type="match status" value="1"/>
</dbReference>
<feature type="active site" evidence="5">
    <location>
        <position position="83"/>
    </location>
</feature>
<dbReference type="GO" id="GO:0005634">
    <property type="term" value="C:nucleus"/>
    <property type="evidence" value="ECO:0007669"/>
    <property type="project" value="TreeGrafter"/>
</dbReference>
<dbReference type="InterPro" id="IPR029063">
    <property type="entry name" value="SAM-dependent_MTases_sf"/>
</dbReference>
<dbReference type="GO" id="GO:0032259">
    <property type="term" value="P:methylation"/>
    <property type="evidence" value="ECO:0007669"/>
    <property type="project" value="UniProtKB-KW"/>
</dbReference>
<evidence type="ECO:0000256" key="1">
    <source>
        <dbReference type="ARBA" id="ARBA00011975"/>
    </source>
</evidence>
<dbReference type="GO" id="GO:0003677">
    <property type="term" value="F:DNA binding"/>
    <property type="evidence" value="ECO:0007669"/>
    <property type="project" value="TreeGrafter"/>
</dbReference>
<evidence type="ECO:0000256" key="2">
    <source>
        <dbReference type="ARBA" id="ARBA00022603"/>
    </source>
</evidence>
<keyword evidence="4 5" id="KW-0949">S-adenosyl-L-methionine</keyword>
<dbReference type="EMBL" id="ML002936">
    <property type="protein sequence ID" value="RKP35191.1"/>
    <property type="molecule type" value="Genomic_DNA"/>
</dbReference>
<sequence>MEASGIVETKYAIEFMPSAALTFERNYPGATVYNQCANLLLARAIGQHMDGRELAPEQDFLGRRLPDMPAPGQVDFIYCGPPCQGFSGINRFPKADDIKNTLVTTSLSYVDFYRPRYFLLENVYGMVRFRLGGTQDSSAKIKDGIKMGVLKFIIRALTSM</sequence>
<keyword evidence="7" id="KW-1185">Reference proteome</keyword>
<dbReference type="PANTHER" id="PTHR10629:SF52">
    <property type="entry name" value="DNA (CYTOSINE-5)-METHYLTRANSFERASE 1"/>
    <property type="match status" value="1"/>
</dbReference>
<protein>
    <recommendedName>
        <fullName evidence="1">DNA (cytosine-5-)-methyltransferase</fullName>
        <ecNumber evidence="1">2.1.1.37</ecNumber>
    </recommendedName>
</protein>
<organism evidence="6 7">
    <name type="scientific">Dimargaris cristalligena</name>
    <dbReference type="NCBI Taxonomy" id="215637"/>
    <lineage>
        <taxon>Eukaryota</taxon>
        <taxon>Fungi</taxon>
        <taxon>Fungi incertae sedis</taxon>
        <taxon>Zoopagomycota</taxon>
        <taxon>Kickxellomycotina</taxon>
        <taxon>Dimargaritomycetes</taxon>
        <taxon>Dimargaritales</taxon>
        <taxon>Dimargaritaceae</taxon>
        <taxon>Dimargaris</taxon>
    </lineage>
</organism>
<gene>
    <name evidence="6" type="ORF">BJ085DRAFT_12988</name>
</gene>
<dbReference type="GO" id="GO:0003886">
    <property type="term" value="F:DNA (cytosine-5-)-methyltransferase activity"/>
    <property type="evidence" value="ECO:0007669"/>
    <property type="project" value="UniProtKB-EC"/>
</dbReference>
<dbReference type="Proteomes" id="UP000268162">
    <property type="component" value="Unassembled WGS sequence"/>
</dbReference>
<dbReference type="GO" id="GO:0044027">
    <property type="term" value="P:negative regulation of gene expression via chromosomal CpG island methylation"/>
    <property type="evidence" value="ECO:0007669"/>
    <property type="project" value="TreeGrafter"/>
</dbReference>
<dbReference type="PROSITE" id="PS00094">
    <property type="entry name" value="C5_MTASE_1"/>
    <property type="match status" value="1"/>
</dbReference>
<reference evidence="7" key="1">
    <citation type="journal article" date="2018" name="Nat. Microbiol.">
        <title>Leveraging single-cell genomics to expand the fungal tree of life.</title>
        <authorList>
            <person name="Ahrendt S.R."/>
            <person name="Quandt C.A."/>
            <person name="Ciobanu D."/>
            <person name="Clum A."/>
            <person name="Salamov A."/>
            <person name="Andreopoulos B."/>
            <person name="Cheng J.F."/>
            <person name="Woyke T."/>
            <person name="Pelin A."/>
            <person name="Henrissat B."/>
            <person name="Reynolds N.K."/>
            <person name="Benny G.L."/>
            <person name="Smith M.E."/>
            <person name="James T.Y."/>
            <person name="Grigoriev I.V."/>
        </authorList>
    </citation>
    <scope>NUCLEOTIDE SEQUENCE [LARGE SCALE GENOMIC DNA]</scope>
    <source>
        <strain evidence="7">RSA 468</strain>
    </source>
</reference>
<dbReference type="PROSITE" id="PS51679">
    <property type="entry name" value="SAM_MT_C5"/>
    <property type="match status" value="1"/>
</dbReference>
<dbReference type="STRING" id="215637.A0A4P9ZR26"/>
<accession>A0A4P9ZR26</accession>
<keyword evidence="2 5" id="KW-0489">Methyltransferase</keyword>
<proteinExistence type="inferred from homology"/>
<dbReference type="EC" id="2.1.1.37" evidence="1"/>
<dbReference type="InterPro" id="IPR018117">
    <property type="entry name" value="C5_DNA_meth_AS"/>
</dbReference>
<evidence type="ECO:0000256" key="3">
    <source>
        <dbReference type="ARBA" id="ARBA00022679"/>
    </source>
</evidence>
<dbReference type="AlphaFoldDB" id="A0A4P9ZR26"/>